<proteinExistence type="predicted"/>
<evidence type="ECO:0000313" key="3">
    <source>
        <dbReference type="Proteomes" id="UP000187172"/>
    </source>
</evidence>
<evidence type="ECO:0000313" key="2">
    <source>
        <dbReference type="EMBL" id="OMF48287.1"/>
    </source>
</evidence>
<keyword evidence="1" id="KW-1133">Transmembrane helix</keyword>
<keyword evidence="3" id="KW-1185">Reference proteome</keyword>
<feature type="transmembrane region" description="Helical" evidence="1">
    <location>
        <begin position="150"/>
        <end position="168"/>
    </location>
</feature>
<feature type="transmembrane region" description="Helical" evidence="1">
    <location>
        <begin position="180"/>
        <end position="198"/>
    </location>
</feature>
<keyword evidence="1" id="KW-0472">Membrane</keyword>
<evidence type="ECO:0000256" key="1">
    <source>
        <dbReference type="SAM" id="Phobius"/>
    </source>
</evidence>
<comment type="caution">
    <text evidence="2">The sequence shown here is derived from an EMBL/GenBank/DDBJ whole genome shotgun (WGS) entry which is preliminary data.</text>
</comment>
<keyword evidence="1" id="KW-0812">Transmembrane</keyword>
<organism evidence="2 3">
    <name type="scientific">Paenibacillus rhizosphaerae</name>
    <dbReference type="NCBI Taxonomy" id="297318"/>
    <lineage>
        <taxon>Bacteria</taxon>
        <taxon>Bacillati</taxon>
        <taxon>Bacillota</taxon>
        <taxon>Bacilli</taxon>
        <taxon>Bacillales</taxon>
        <taxon>Paenibacillaceae</taxon>
        <taxon>Paenibacillus</taxon>
    </lineage>
</organism>
<dbReference type="Proteomes" id="UP000187172">
    <property type="component" value="Unassembled WGS sequence"/>
</dbReference>
<reference evidence="2 3" key="1">
    <citation type="submission" date="2016-11" db="EMBL/GenBank/DDBJ databases">
        <title>Paenibacillus species isolates.</title>
        <authorList>
            <person name="Beno S.M."/>
        </authorList>
    </citation>
    <scope>NUCLEOTIDE SEQUENCE [LARGE SCALE GENOMIC DNA]</scope>
    <source>
        <strain evidence="2 3">FSL R5-0378</strain>
    </source>
</reference>
<dbReference type="EMBL" id="MRTP01000017">
    <property type="protein sequence ID" value="OMF48287.1"/>
    <property type="molecule type" value="Genomic_DNA"/>
</dbReference>
<sequence>MHSAGRHSTKSADEPQKGKRRLRIYSKAERGVRKRRLYSRKRKFTAGLLAAICPGLGHIYLGLYRKGISLIFALMLDASALLYFSSIGIQINVPLLILLALLFPVAYFYSVYDVLQAADYVIYHRRRAGLELPDEEETERAHPFALERSIAFGVYLVAGGLLMIAFYQKPKWLGMFIEQYGQTAAAVVLIVLGLFFGLRETLLFLNQRRGR</sequence>
<dbReference type="AlphaFoldDB" id="A0A1R1E900"/>
<name>A0A1R1E900_9BACL</name>
<feature type="transmembrane region" description="Helical" evidence="1">
    <location>
        <begin position="44"/>
        <end position="61"/>
    </location>
</feature>
<dbReference type="RefSeq" id="WP_076176025.1">
    <property type="nucleotide sequence ID" value="NZ_MRTP01000017.1"/>
</dbReference>
<gene>
    <name evidence="2" type="ORF">BK138_31420</name>
</gene>
<protein>
    <submittedName>
        <fullName evidence="2">Uncharacterized protein</fullName>
    </submittedName>
</protein>
<accession>A0A1R1E900</accession>
<feature type="transmembrane region" description="Helical" evidence="1">
    <location>
        <begin position="91"/>
        <end position="110"/>
    </location>
</feature>
<dbReference type="STRING" id="297318.BK138_31420"/>